<evidence type="ECO:0000313" key="2">
    <source>
        <dbReference type="Proteomes" id="UP001519460"/>
    </source>
</evidence>
<name>A0ABD0KEJ7_9CAEN</name>
<reference evidence="1 2" key="1">
    <citation type="journal article" date="2023" name="Sci. Data">
        <title>Genome assembly of the Korean intertidal mud-creeper Batillaria attramentaria.</title>
        <authorList>
            <person name="Patra A.K."/>
            <person name="Ho P.T."/>
            <person name="Jun S."/>
            <person name="Lee S.J."/>
            <person name="Kim Y."/>
            <person name="Won Y.J."/>
        </authorList>
    </citation>
    <scope>NUCLEOTIDE SEQUENCE [LARGE SCALE GENOMIC DNA]</scope>
    <source>
        <strain evidence="1">Wonlab-2016</strain>
    </source>
</reference>
<protein>
    <submittedName>
        <fullName evidence="1">Uncharacterized protein</fullName>
    </submittedName>
</protein>
<dbReference type="EMBL" id="JACVVK020000193">
    <property type="protein sequence ID" value="KAK7485529.1"/>
    <property type="molecule type" value="Genomic_DNA"/>
</dbReference>
<organism evidence="1 2">
    <name type="scientific">Batillaria attramentaria</name>
    <dbReference type="NCBI Taxonomy" id="370345"/>
    <lineage>
        <taxon>Eukaryota</taxon>
        <taxon>Metazoa</taxon>
        <taxon>Spiralia</taxon>
        <taxon>Lophotrochozoa</taxon>
        <taxon>Mollusca</taxon>
        <taxon>Gastropoda</taxon>
        <taxon>Caenogastropoda</taxon>
        <taxon>Sorbeoconcha</taxon>
        <taxon>Cerithioidea</taxon>
        <taxon>Batillariidae</taxon>
        <taxon>Batillaria</taxon>
    </lineage>
</organism>
<keyword evidence="2" id="KW-1185">Reference proteome</keyword>
<evidence type="ECO:0000313" key="1">
    <source>
        <dbReference type="EMBL" id="KAK7485529.1"/>
    </source>
</evidence>
<accession>A0ABD0KEJ7</accession>
<comment type="caution">
    <text evidence="1">The sequence shown here is derived from an EMBL/GenBank/DDBJ whole genome shotgun (WGS) entry which is preliminary data.</text>
</comment>
<gene>
    <name evidence="1" type="ORF">BaRGS_00023217</name>
</gene>
<proteinExistence type="predicted"/>
<sequence>MFCNQQTCVCPFNHHFLQRVIAGSGFLDVGGCGSSLETTGGTCSFDGCLGKGRVLPWFSTADDTLTLEGETLSSVAPRNFRFGADF</sequence>
<dbReference type="Proteomes" id="UP001519460">
    <property type="component" value="Unassembled WGS sequence"/>
</dbReference>
<dbReference type="AlphaFoldDB" id="A0ABD0KEJ7"/>